<feature type="domain" description="ABC transporter" evidence="5">
    <location>
        <begin position="2"/>
        <end position="224"/>
    </location>
</feature>
<comment type="caution">
    <text evidence="6">The sequence shown here is derived from an EMBL/GenBank/DDBJ whole genome shotgun (WGS) entry which is preliminary data.</text>
</comment>
<dbReference type="PANTHER" id="PTHR42711">
    <property type="entry name" value="ABC TRANSPORTER ATP-BINDING PROTEIN"/>
    <property type="match status" value="1"/>
</dbReference>
<evidence type="ECO:0000256" key="2">
    <source>
        <dbReference type="ARBA" id="ARBA00022448"/>
    </source>
</evidence>
<dbReference type="PANTHER" id="PTHR42711:SF5">
    <property type="entry name" value="ABC TRANSPORTER ATP-BINDING PROTEIN NATA"/>
    <property type="match status" value="1"/>
</dbReference>
<dbReference type="Proteomes" id="UP000249522">
    <property type="component" value="Unassembled WGS sequence"/>
</dbReference>
<dbReference type="OrthoDB" id="9804819at2"/>
<keyword evidence="2" id="KW-0813">Transport</keyword>
<accession>A0A2W1KZI2</accession>
<dbReference type="InterPro" id="IPR017871">
    <property type="entry name" value="ABC_transporter-like_CS"/>
</dbReference>
<comment type="similarity">
    <text evidence="1">Belongs to the ABC transporter superfamily.</text>
</comment>
<dbReference type="InterPro" id="IPR050763">
    <property type="entry name" value="ABC_transporter_ATP-binding"/>
</dbReference>
<dbReference type="InterPro" id="IPR003593">
    <property type="entry name" value="AAA+_ATPase"/>
</dbReference>
<dbReference type="Pfam" id="PF00005">
    <property type="entry name" value="ABC_tran"/>
    <property type="match status" value="1"/>
</dbReference>
<gene>
    <name evidence="6" type="ORF">DNH61_25195</name>
</gene>
<sequence>MIYINDLKMKYGSKDVLKGVNLTIKNGEFVGLIGRNGSGKSTLVDLICQVKKAEGGSINYDFDKKRMYEHVGVQTQNAEFDTRLKVKDICVLWQHIYPGKCEGVDELLELLDLKEVYHQGTGTLSGGQKQKLNILLALIHNPDLVILDELTTGLDAISRAEVQKFLKMLNRERKKTIFMVSHYMDEVETLCDRVCALKDGVIFANGTPAELMERFECSTMQQFAERCLV</sequence>
<dbReference type="Gene3D" id="3.40.50.300">
    <property type="entry name" value="P-loop containing nucleotide triphosphate hydrolases"/>
    <property type="match status" value="1"/>
</dbReference>
<evidence type="ECO:0000313" key="7">
    <source>
        <dbReference type="Proteomes" id="UP000249522"/>
    </source>
</evidence>
<keyword evidence="7" id="KW-1185">Reference proteome</keyword>
<name>A0A2W1KZI2_9BACL</name>
<evidence type="ECO:0000256" key="3">
    <source>
        <dbReference type="ARBA" id="ARBA00022741"/>
    </source>
</evidence>
<dbReference type="InterPro" id="IPR003439">
    <property type="entry name" value="ABC_transporter-like_ATP-bd"/>
</dbReference>
<dbReference type="InterPro" id="IPR027417">
    <property type="entry name" value="P-loop_NTPase"/>
</dbReference>
<evidence type="ECO:0000256" key="4">
    <source>
        <dbReference type="ARBA" id="ARBA00022840"/>
    </source>
</evidence>
<dbReference type="PROSITE" id="PS00211">
    <property type="entry name" value="ABC_TRANSPORTER_1"/>
    <property type="match status" value="1"/>
</dbReference>
<keyword evidence="4 6" id="KW-0067">ATP-binding</keyword>
<dbReference type="GO" id="GO:0005524">
    <property type="term" value="F:ATP binding"/>
    <property type="evidence" value="ECO:0007669"/>
    <property type="project" value="UniProtKB-KW"/>
</dbReference>
<dbReference type="SMART" id="SM00382">
    <property type="entry name" value="AAA"/>
    <property type="match status" value="1"/>
</dbReference>
<dbReference type="SUPFAM" id="SSF52540">
    <property type="entry name" value="P-loop containing nucleoside triphosphate hydrolases"/>
    <property type="match status" value="1"/>
</dbReference>
<dbReference type="EMBL" id="QKRB01000060">
    <property type="protein sequence ID" value="PZD93078.1"/>
    <property type="molecule type" value="Genomic_DNA"/>
</dbReference>
<organism evidence="6 7">
    <name type="scientific">Paenibacillus sambharensis</name>
    <dbReference type="NCBI Taxonomy" id="1803190"/>
    <lineage>
        <taxon>Bacteria</taxon>
        <taxon>Bacillati</taxon>
        <taxon>Bacillota</taxon>
        <taxon>Bacilli</taxon>
        <taxon>Bacillales</taxon>
        <taxon>Paenibacillaceae</taxon>
        <taxon>Paenibacillus</taxon>
    </lineage>
</organism>
<evidence type="ECO:0000313" key="6">
    <source>
        <dbReference type="EMBL" id="PZD93078.1"/>
    </source>
</evidence>
<dbReference type="RefSeq" id="WP_111149720.1">
    <property type="nucleotide sequence ID" value="NZ_QKRB01000060.1"/>
</dbReference>
<dbReference type="CDD" id="cd03230">
    <property type="entry name" value="ABC_DR_subfamily_A"/>
    <property type="match status" value="1"/>
</dbReference>
<reference evidence="6 7" key="1">
    <citation type="submission" date="2018-06" db="EMBL/GenBank/DDBJ databases">
        <title>Paenibacillus imtechensis sp. nov.</title>
        <authorList>
            <person name="Pinnaka A.K."/>
            <person name="Singh H."/>
            <person name="Kaur M."/>
        </authorList>
    </citation>
    <scope>NUCLEOTIDE SEQUENCE [LARGE SCALE GENOMIC DNA]</scope>
    <source>
        <strain evidence="6 7">SMB1</strain>
    </source>
</reference>
<dbReference type="AlphaFoldDB" id="A0A2W1KZI2"/>
<protein>
    <submittedName>
        <fullName evidence="6">ABC transporter ATP-binding protein</fullName>
    </submittedName>
</protein>
<dbReference type="PROSITE" id="PS50893">
    <property type="entry name" value="ABC_TRANSPORTER_2"/>
    <property type="match status" value="1"/>
</dbReference>
<evidence type="ECO:0000256" key="1">
    <source>
        <dbReference type="ARBA" id="ARBA00005417"/>
    </source>
</evidence>
<keyword evidence="3" id="KW-0547">Nucleotide-binding</keyword>
<proteinExistence type="inferred from homology"/>
<evidence type="ECO:0000259" key="5">
    <source>
        <dbReference type="PROSITE" id="PS50893"/>
    </source>
</evidence>
<dbReference type="GO" id="GO:0016887">
    <property type="term" value="F:ATP hydrolysis activity"/>
    <property type="evidence" value="ECO:0007669"/>
    <property type="project" value="InterPro"/>
</dbReference>